<evidence type="ECO:0000313" key="1">
    <source>
        <dbReference type="EMBL" id="MFC5395574.1"/>
    </source>
</evidence>
<dbReference type="SUPFAM" id="SSF159888">
    <property type="entry name" value="YdhG-like"/>
    <property type="match status" value="1"/>
</dbReference>
<organism evidence="1 2">
    <name type="scientific">Bosea vestrisii</name>
    <dbReference type="NCBI Taxonomy" id="151416"/>
    <lineage>
        <taxon>Bacteria</taxon>
        <taxon>Pseudomonadati</taxon>
        <taxon>Pseudomonadota</taxon>
        <taxon>Alphaproteobacteria</taxon>
        <taxon>Hyphomicrobiales</taxon>
        <taxon>Boseaceae</taxon>
        <taxon>Bosea</taxon>
    </lineage>
</organism>
<comment type="caution">
    <text evidence="1">The sequence shown here is derived from an EMBL/GenBank/DDBJ whole genome shotgun (WGS) entry which is preliminary data.</text>
</comment>
<dbReference type="RefSeq" id="WP_377011600.1">
    <property type="nucleotide sequence ID" value="NZ_JBHSLV010000055.1"/>
</dbReference>
<accession>A0ABW0HHX2</accession>
<dbReference type="EMBL" id="JBHSLV010000055">
    <property type="protein sequence ID" value="MFC5395574.1"/>
    <property type="molecule type" value="Genomic_DNA"/>
</dbReference>
<name>A0ABW0HHX2_9HYPH</name>
<proteinExistence type="predicted"/>
<gene>
    <name evidence="1" type="ORF">ACFPPC_23365</name>
</gene>
<protein>
    <submittedName>
        <fullName evidence="1">DUF1801 domain-containing protein</fullName>
    </submittedName>
</protein>
<evidence type="ECO:0000313" key="2">
    <source>
        <dbReference type="Proteomes" id="UP001596104"/>
    </source>
</evidence>
<keyword evidence="2" id="KW-1185">Reference proteome</keyword>
<dbReference type="Proteomes" id="UP001596104">
    <property type="component" value="Unassembled WGS sequence"/>
</dbReference>
<sequence>MTFAPFTDAAVEAKFRALPEPLRPSMLRLRQTILEVAAGHPVIGPLAETLKWGEPAWLPRRPRIGTTVRADALKGSATHYALYVHCQTSLIETFRRHYPAEFSYDGSRALIFAVEREPPAEPLAHCIALALTYHRWARR</sequence>
<reference evidence="2" key="1">
    <citation type="journal article" date="2019" name="Int. J. Syst. Evol. Microbiol.">
        <title>The Global Catalogue of Microorganisms (GCM) 10K type strain sequencing project: providing services to taxonomists for standard genome sequencing and annotation.</title>
        <authorList>
            <consortium name="The Broad Institute Genomics Platform"/>
            <consortium name="The Broad Institute Genome Sequencing Center for Infectious Disease"/>
            <person name="Wu L."/>
            <person name="Ma J."/>
        </authorList>
    </citation>
    <scope>NUCLEOTIDE SEQUENCE [LARGE SCALE GENOMIC DNA]</scope>
    <source>
        <strain evidence="2">CGMCC 1.16326</strain>
    </source>
</reference>